<dbReference type="GO" id="GO:0008270">
    <property type="term" value="F:zinc ion binding"/>
    <property type="evidence" value="ECO:0007669"/>
    <property type="project" value="UniProtKB-KW"/>
</dbReference>
<dbReference type="InterPro" id="IPR001878">
    <property type="entry name" value="Znf_CCHC"/>
</dbReference>
<name>A0AAV8X7G7_9CUCU</name>
<dbReference type="GO" id="GO:0003676">
    <property type="term" value="F:nucleic acid binding"/>
    <property type="evidence" value="ECO:0007669"/>
    <property type="project" value="InterPro"/>
</dbReference>
<comment type="caution">
    <text evidence="3">The sequence shown here is derived from an EMBL/GenBank/DDBJ whole genome shotgun (WGS) entry which is preliminary data.</text>
</comment>
<dbReference type="Pfam" id="PF13975">
    <property type="entry name" value="gag-asp_proteas"/>
    <property type="match status" value="1"/>
</dbReference>
<dbReference type="PROSITE" id="PS50158">
    <property type="entry name" value="ZF_CCHC"/>
    <property type="match status" value="1"/>
</dbReference>
<dbReference type="AlphaFoldDB" id="A0AAV8X7G7"/>
<evidence type="ECO:0000313" key="4">
    <source>
        <dbReference type="Proteomes" id="UP001162156"/>
    </source>
</evidence>
<keyword evidence="1" id="KW-0863">Zinc-finger</keyword>
<dbReference type="Gene3D" id="2.40.70.10">
    <property type="entry name" value="Acid Proteases"/>
    <property type="match status" value="1"/>
</dbReference>
<keyword evidence="4" id="KW-1185">Reference proteome</keyword>
<keyword evidence="1" id="KW-0862">Zinc</keyword>
<dbReference type="EMBL" id="JANEYF010003674">
    <property type="protein sequence ID" value="KAJ8934748.1"/>
    <property type="molecule type" value="Genomic_DNA"/>
</dbReference>
<keyword evidence="1" id="KW-0479">Metal-binding</keyword>
<accession>A0AAV8X7G7</accession>
<sequence length="268" mass="29400">MCNKCNRLGHLAKDCRRNNATAKAHHADSDQTHHEEYFFDCDVNGTKTKAYVDTGCGPVVIREKDAIHLKLTWKPCNMSIKGYAGGSAKAVGLANIKLRVDQAEQQVDALIVPNNTQEIPVMIGQEFLNKDGIALLVKEGHVRIMNNQDIPVDMKTLPKRKVAIWAKEVTVVPSGSVAFIAVRIDGDSLGNDYYIEGGFRGQPENEWCVERCITKDGGAVCVANVSSQPLTITPNMVVARGVHCQAENSGSEVMVRQKMSSRYEKSTA</sequence>
<gene>
    <name evidence="3" type="ORF">NQ314_013218</name>
</gene>
<evidence type="ECO:0000259" key="2">
    <source>
        <dbReference type="PROSITE" id="PS50158"/>
    </source>
</evidence>
<feature type="domain" description="CCHC-type" evidence="2">
    <location>
        <begin position="2"/>
        <end position="17"/>
    </location>
</feature>
<dbReference type="SUPFAM" id="SSF50630">
    <property type="entry name" value="Acid proteases"/>
    <property type="match status" value="1"/>
</dbReference>
<evidence type="ECO:0000256" key="1">
    <source>
        <dbReference type="PROSITE-ProRule" id="PRU00047"/>
    </source>
</evidence>
<dbReference type="InterPro" id="IPR021109">
    <property type="entry name" value="Peptidase_aspartic_dom_sf"/>
</dbReference>
<dbReference type="Proteomes" id="UP001162156">
    <property type="component" value="Unassembled WGS sequence"/>
</dbReference>
<protein>
    <recommendedName>
        <fullName evidence="2">CCHC-type domain-containing protein</fullName>
    </recommendedName>
</protein>
<evidence type="ECO:0000313" key="3">
    <source>
        <dbReference type="EMBL" id="KAJ8934748.1"/>
    </source>
</evidence>
<dbReference type="CDD" id="cd00303">
    <property type="entry name" value="retropepsin_like"/>
    <property type="match status" value="1"/>
</dbReference>
<reference evidence="3" key="1">
    <citation type="journal article" date="2023" name="Insect Mol. Biol.">
        <title>Genome sequencing provides insights into the evolution of gene families encoding plant cell wall-degrading enzymes in longhorned beetles.</title>
        <authorList>
            <person name="Shin N.R."/>
            <person name="Okamura Y."/>
            <person name="Kirsch R."/>
            <person name="Pauchet Y."/>
        </authorList>
    </citation>
    <scope>NUCLEOTIDE SEQUENCE</scope>
    <source>
        <strain evidence="3">RBIC_L_NR</strain>
    </source>
</reference>
<proteinExistence type="predicted"/>
<organism evidence="3 4">
    <name type="scientific">Rhamnusium bicolor</name>
    <dbReference type="NCBI Taxonomy" id="1586634"/>
    <lineage>
        <taxon>Eukaryota</taxon>
        <taxon>Metazoa</taxon>
        <taxon>Ecdysozoa</taxon>
        <taxon>Arthropoda</taxon>
        <taxon>Hexapoda</taxon>
        <taxon>Insecta</taxon>
        <taxon>Pterygota</taxon>
        <taxon>Neoptera</taxon>
        <taxon>Endopterygota</taxon>
        <taxon>Coleoptera</taxon>
        <taxon>Polyphaga</taxon>
        <taxon>Cucujiformia</taxon>
        <taxon>Chrysomeloidea</taxon>
        <taxon>Cerambycidae</taxon>
        <taxon>Lepturinae</taxon>
        <taxon>Rhagiini</taxon>
        <taxon>Rhamnusium</taxon>
    </lineage>
</organism>